<dbReference type="EMBL" id="CAJMWT010001539">
    <property type="protein sequence ID" value="CAE6407962.1"/>
    <property type="molecule type" value="Genomic_DNA"/>
</dbReference>
<keyword evidence="1" id="KW-1133">Transmembrane helix</keyword>
<protein>
    <submittedName>
        <fullName evidence="2">Uncharacterized protein</fullName>
    </submittedName>
</protein>
<gene>
    <name evidence="2" type="ORF">RDB_LOCUS41559</name>
</gene>
<evidence type="ECO:0000313" key="3">
    <source>
        <dbReference type="Proteomes" id="UP000663843"/>
    </source>
</evidence>
<evidence type="ECO:0000313" key="2">
    <source>
        <dbReference type="EMBL" id="CAE6407962.1"/>
    </source>
</evidence>
<dbReference type="Proteomes" id="UP000663843">
    <property type="component" value="Unassembled WGS sequence"/>
</dbReference>
<feature type="transmembrane region" description="Helical" evidence="1">
    <location>
        <begin position="58"/>
        <end position="77"/>
    </location>
</feature>
<name>A0A8H3A601_9AGAM</name>
<dbReference type="AlphaFoldDB" id="A0A8H3A601"/>
<evidence type="ECO:0000256" key="1">
    <source>
        <dbReference type="SAM" id="Phobius"/>
    </source>
</evidence>
<proteinExistence type="predicted"/>
<feature type="transmembrane region" description="Helical" evidence="1">
    <location>
        <begin position="14"/>
        <end position="38"/>
    </location>
</feature>
<keyword evidence="1" id="KW-0472">Membrane</keyword>
<accession>A0A8H3A601</accession>
<keyword evidence="1" id="KW-0812">Transmembrane</keyword>
<organism evidence="2 3">
    <name type="scientific">Rhizoctonia solani</name>
    <dbReference type="NCBI Taxonomy" id="456999"/>
    <lineage>
        <taxon>Eukaryota</taxon>
        <taxon>Fungi</taxon>
        <taxon>Dikarya</taxon>
        <taxon>Basidiomycota</taxon>
        <taxon>Agaricomycotina</taxon>
        <taxon>Agaricomycetes</taxon>
        <taxon>Cantharellales</taxon>
        <taxon>Ceratobasidiaceae</taxon>
        <taxon>Rhizoctonia</taxon>
    </lineage>
</organism>
<sequence>MANQMIDYSRGDKAAIWVVVVASLVSLVFVVGLLLHIIINKIIRCWPLERLTTATPYYFINLLFFDMLMAIGSVLNAHWVRAGKVEVGGLCTAQAVIKQMGNVGVAWYEPW</sequence>
<reference evidence="2" key="1">
    <citation type="submission" date="2021-01" db="EMBL/GenBank/DDBJ databases">
        <authorList>
            <person name="Kaushik A."/>
        </authorList>
    </citation>
    <scope>NUCLEOTIDE SEQUENCE</scope>
    <source>
        <strain evidence="2">AG2-2IIIB</strain>
    </source>
</reference>
<comment type="caution">
    <text evidence="2">The sequence shown here is derived from an EMBL/GenBank/DDBJ whole genome shotgun (WGS) entry which is preliminary data.</text>
</comment>